<dbReference type="InterPro" id="IPR001387">
    <property type="entry name" value="Cro/C1-type_HTH"/>
</dbReference>
<protein>
    <recommendedName>
        <fullName evidence="1">HTH cro/C1-type domain-containing protein</fullName>
    </recommendedName>
</protein>
<evidence type="ECO:0000313" key="3">
    <source>
        <dbReference type="Proteomes" id="UP000198415"/>
    </source>
</evidence>
<evidence type="ECO:0000313" key="2">
    <source>
        <dbReference type="EMBL" id="SNS72761.1"/>
    </source>
</evidence>
<keyword evidence="3" id="KW-1185">Reference proteome</keyword>
<feature type="domain" description="HTH cro/C1-type" evidence="1">
    <location>
        <begin position="6"/>
        <end position="59"/>
    </location>
</feature>
<gene>
    <name evidence="2" type="ORF">SAMN06264365_12273</name>
</gene>
<dbReference type="EMBL" id="FZNR01000022">
    <property type="protein sequence ID" value="SNS72761.1"/>
    <property type="molecule type" value="Genomic_DNA"/>
</dbReference>
<dbReference type="InterPro" id="IPR010982">
    <property type="entry name" value="Lambda_DNA-bd_dom_sf"/>
</dbReference>
<organism evidence="2 3">
    <name type="scientific">Actinoplanes regularis</name>
    <dbReference type="NCBI Taxonomy" id="52697"/>
    <lineage>
        <taxon>Bacteria</taxon>
        <taxon>Bacillati</taxon>
        <taxon>Actinomycetota</taxon>
        <taxon>Actinomycetes</taxon>
        <taxon>Micromonosporales</taxon>
        <taxon>Micromonosporaceae</taxon>
        <taxon>Actinoplanes</taxon>
    </lineage>
</organism>
<evidence type="ECO:0000259" key="1">
    <source>
        <dbReference type="PROSITE" id="PS50943"/>
    </source>
</evidence>
<dbReference type="Pfam" id="PF19319">
    <property type="entry name" value="DUF5919"/>
    <property type="match status" value="1"/>
</dbReference>
<dbReference type="SUPFAM" id="SSF47413">
    <property type="entry name" value="lambda repressor-like DNA-binding domains"/>
    <property type="match status" value="1"/>
</dbReference>
<sequence>MANERLRDALDRAHVSPAELALYTESDVKTVSRWLGGRVPHPRTRFKIAKRLKEDEDFLWPGARRMESESTDASGVVQLYSNRGLVPPTLWDRLLDQATAEIGILVYVGMFLTEKPDLIGSLRSKAAAGARVRVLLGDRDCAAVKQRSIDEGIGRDTISAKIDQAQAFFRPLRGATNIEVRTHETVLYNSVYRFDGDMIVNPHVYGKTAPMAPAMHLRKKSTHGLFDTYADSFEAVWDSSNS</sequence>
<dbReference type="AlphaFoldDB" id="A0A239GUW1"/>
<accession>A0A239GUW1</accession>
<dbReference type="GO" id="GO:0003677">
    <property type="term" value="F:DNA binding"/>
    <property type="evidence" value="ECO:0007669"/>
    <property type="project" value="InterPro"/>
</dbReference>
<dbReference type="InterPro" id="IPR045697">
    <property type="entry name" value="DUF5919"/>
</dbReference>
<dbReference type="CDD" id="cd00093">
    <property type="entry name" value="HTH_XRE"/>
    <property type="match status" value="1"/>
</dbReference>
<reference evidence="2 3" key="1">
    <citation type="submission" date="2017-06" db="EMBL/GenBank/DDBJ databases">
        <authorList>
            <person name="Kim H.J."/>
            <person name="Triplett B.A."/>
        </authorList>
    </citation>
    <scope>NUCLEOTIDE SEQUENCE [LARGE SCALE GENOMIC DNA]</scope>
    <source>
        <strain evidence="2 3">DSM 43151</strain>
    </source>
</reference>
<dbReference type="RefSeq" id="WP_089297869.1">
    <property type="nucleotide sequence ID" value="NZ_BOMU01000100.1"/>
</dbReference>
<proteinExistence type="predicted"/>
<name>A0A239GUW1_9ACTN</name>
<dbReference type="OrthoDB" id="8438314at2"/>
<dbReference type="PROSITE" id="PS50943">
    <property type="entry name" value="HTH_CROC1"/>
    <property type="match status" value="1"/>
</dbReference>
<dbReference type="Proteomes" id="UP000198415">
    <property type="component" value="Unassembled WGS sequence"/>
</dbReference>